<organism evidence="2 3">
    <name type="scientific">Reinekea blandensis MED297</name>
    <dbReference type="NCBI Taxonomy" id="314283"/>
    <lineage>
        <taxon>Bacteria</taxon>
        <taxon>Pseudomonadati</taxon>
        <taxon>Pseudomonadota</taxon>
        <taxon>Gammaproteobacteria</taxon>
        <taxon>Oceanospirillales</taxon>
        <taxon>Saccharospirillaceae</taxon>
        <taxon>Reinekea</taxon>
    </lineage>
</organism>
<sequence length="299" mass="33535">MKRRLINRLLALVLTLPLIAVAHPAGGMVASDGQLAWSYVCPIDAIEHKACVMTWSERDGVNLWIKSERTASDWFLSRTSDGRILLVETAFNIHQEAHEYRLFQAEAIGAPLTELSSWQPDPDRFGMAGFAELTPGTYLFVRYPDILIKRHGEPATPWSGSLPGIEAHGISALSSGELLVRADNQIWHVDLTGEVRQTWADLKLTNLETIPMMGNRLFDATYANNQLSLAYWGGRQWLTVRHNTRQILHQFQPPYLPHQVAADGDTLYILASTLDPGHVDGIQPQLLRWQAGSITQIWP</sequence>
<name>A4BB67_9GAMM</name>
<feature type="chain" id="PRO_5002664992" evidence="1">
    <location>
        <begin position="23"/>
        <end position="299"/>
    </location>
</feature>
<dbReference type="OrthoDB" id="1435536at2"/>
<accession>A4BB67</accession>
<dbReference type="EMBL" id="AAOE01000003">
    <property type="protein sequence ID" value="EAR10680.1"/>
    <property type="molecule type" value="Genomic_DNA"/>
</dbReference>
<dbReference type="HOGENOM" id="CLU_930252_0_0_6"/>
<proteinExistence type="predicted"/>
<comment type="caution">
    <text evidence="2">The sequence shown here is derived from an EMBL/GenBank/DDBJ whole genome shotgun (WGS) entry which is preliminary data.</text>
</comment>
<feature type="signal peptide" evidence="1">
    <location>
        <begin position="1"/>
        <end position="22"/>
    </location>
</feature>
<evidence type="ECO:0000313" key="3">
    <source>
        <dbReference type="Proteomes" id="UP000005953"/>
    </source>
</evidence>
<gene>
    <name evidence="2" type="ORF">MED297_11710</name>
</gene>
<dbReference type="AlphaFoldDB" id="A4BB67"/>
<protein>
    <submittedName>
        <fullName evidence="2">Uncharacterized protein</fullName>
    </submittedName>
</protein>
<dbReference type="Proteomes" id="UP000005953">
    <property type="component" value="Unassembled WGS sequence"/>
</dbReference>
<reference evidence="2 3" key="1">
    <citation type="submission" date="2006-02" db="EMBL/GenBank/DDBJ databases">
        <authorList>
            <person name="Pinhassi J."/>
            <person name="Pedros-Alio C."/>
            <person name="Ferriera S."/>
            <person name="Johnson J."/>
            <person name="Kravitz S."/>
            <person name="Halpern A."/>
            <person name="Remington K."/>
            <person name="Beeson K."/>
            <person name="Tran B."/>
            <person name="Rogers Y.-H."/>
            <person name="Friedman R."/>
            <person name="Venter J.C."/>
        </authorList>
    </citation>
    <scope>NUCLEOTIDE SEQUENCE [LARGE SCALE GENOMIC DNA]</scope>
    <source>
        <strain evidence="2 3">MED297</strain>
    </source>
</reference>
<evidence type="ECO:0000256" key="1">
    <source>
        <dbReference type="SAM" id="SignalP"/>
    </source>
</evidence>
<keyword evidence="1" id="KW-0732">Signal</keyword>
<evidence type="ECO:0000313" key="2">
    <source>
        <dbReference type="EMBL" id="EAR10680.1"/>
    </source>
</evidence>
<keyword evidence="3" id="KW-1185">Reference proteome</keyword>
<dbReference type="RefSeq" id="WP_008041974.1">
    <property type="nucleotide sequence ID" value="NZ_CH724149.1"/>
</dbReference>